<gene>
    <name evidence="1" type="ORF">ARALYDRAFT_896980</name>
</gene>
<evidence type="ECO:0000313" key="2">
    <source>
        <dbReference type="Proteomes" id="UP000008694"/>
    </source>
</evidence>
<protein>
    <submittedName>
        <fullName evidence="1">Predicted protein</fullName>
    </submittedName>
</protein>
<dbReference type="Gramene" id="scaffold_300950.1">
    <property type="protein sequence ID" value="scaffold_300950.1"/>
    <property type="gene ID" value="scaffold_300950.1"/>
</dbReference>
<keyword evidence="2" id="KW-1185">Reference proteome</keyword>
<accession>D7L745</accession>
<organism evidence="2">
    <name type="scientific">Arabidopsis lyrata subsp. lyrata</name>
    <name type="common">Lyre-leaved rock-cress</name>
    <dbReference type="NCBI Taxonomy" id="81972"/>
    <lineage>
        <taxon>Eukaryota</taxon>
        <taxon>Viridiplantae</taxon>
        <taxon>Streptophyta</taxon>
        <taxon>Embryophyta</taxon>
        <taxon>Tracheophyta</taxon>
        <taxon>Spermatophyta</taxon>
        <taxon>Magnoliopsida</taxon>
        <taxon>eudicotyledons</taxon>
        <taxon>Gunneridae</taxon>
        <taxon>Pentapetalae</taxon>
        <taxon>rosids</taxon>
        <taxon>malvids</taxon>
        <taxon>Brassicales</taxon>
        <taxon>Brassicaceae</taxon>
        <taxon>Camelineae</taxon>
        <taxon>Arabidopsis</taxon>
    </lineage>
</organism>
<evidence type="ECO:0000313" key="1">
    <source>
        <dbReference type="EMBL" id="EFH58827.1"/>
    </source>
</evidence>
<dbReference type="Proteomes" id="UP000008694">
    <property type="component" value="Unassembled WGS sequence"/>
</dbReference>
<dbReference type="HOGENOM" id="CLU_2349594_0_0_1"/>
<sequence length="97" mass="11373">MGRRPKLKSRPKRKTGRKGYFVLKEAVDETKAIIQERREKWESVICSGSTNNDMFCLHMELKGPFSKKMLCKGVVIDQDLSIIWKITKVWHLFGYNL</sequence>
<reference evidence="2" key="1">
    <citation type="journal article" date="2011" name="Nat. Genet.">
        <title>The Arabidopsis lyrata genome sequence and the basis of rapid genome size change.</title>
        <authorList>
            <person name="Hu T.T."/>
            <person name="Pattyn P."/>
            <person name="Bakker E.G."/>
            <person name="Cao J."/>
            <person name="Cheng J.-F."/>
            <person name="Clark R.M."/>
            <person name="Fahlgren N."/>
            <person name="Fawcett J.A."/>
            <person name="Grimwood J."/>
            <person name="Gundlach H."/>
            <person name="Haberer G."/>
            <person name="Hollister J.D."/>
            <person name="Ossowski S."/>
            <person name="Ottilar R.P."/>
            <person name="Salamov A.A."/>
            <person name="Schneeberger K."/>
            <person name="Spannagl M."/>
            <person name="Wang X."/>
            <person name="Yang L."/>
            <person name="Nasrallah M.E."/>
            <person name="Bergelson J."/>
            <person name="Carrington J.C."/>
            <person name="Gaut B.S."/>
            <person name="Schmutz J."/>
            <person name="Mayer K.F.X."/>
            <person name="Van de Peer Y."/>
            <person name="Grigoriev I.V."/>
            <person name="Nordborg M."/>
            <person name="Weigel D."/>
            <person name="Guo Y.-L."/>
        </authorList>
    </citation>
    <scope>NUCLEOTIDE SEQUENCE [LARGE SCALE GENOMIC DNA]</scope>
    <source>
        <strain evidence="2">cv. MN47</strain>
    </source>
</reference>
<dbReference type="AlphaFoldDB" id="D7L745"/>
<dbReference type="EMBL" id="GL348715">
    <property type="protein sequence ID" value="EFH58827.1"/>
    <property type="molecule type" value="Genomic_DNA"/>
</dbReference>
<dbReference type="STRING" id="81972.D7L745"/>
<proteinExistence type="predicted"/>
<name>D7L745_ARALL</name>